<reference evidence="2 3" key="1">
    <citation type="submission" date="2019-08" db="EMBL/GenBank/DDBJ databases">
        <title>Deep-cultivation of Planctomycetes and their phenomic and genomic characterization uncovers novel biology.</title>
        <authorList>
            <person name="Wiegand S."/>
            <person name="Jogler M."/>
            <person name="Boedeker C."/>
            <person name="Pinto D."/>
            <person name="Vollmers J."/>
            <person name="Rivas-Marin E."/>
            <person name="Kohn T."/>
            <person name="Peeters S.H."/>
            <person name="Heuer A."/>
            <person name="Rast P."/>
            <person name="Oberbeckmann S."/>
            <person name="Bunk B."/>
            <person name="Jeske O."/>
            <person name="Meyerdierks A."/>
            <person name="Storesund J.E."/>
            <person name="Kallscheuer N."/>
            <person name="Luecker S."/>
            <person name="Lage O.M."/>
            <person name="Pohl T."/>
            <person name="Merkel B.J."/>
            <person name="Hornburger P."/>
            <person name="Mueller R.-W."/>
            <person name="Bruemmer F."/>
            <person name="Labrenz M."/>
            <person name="Spormann A.M."/>
            <person name="Op den Camp H."/>
            <person name="Overmann J."/>
            <person name="Amann R."/>
            <person name="Jetten M.S.M."/>
            <person name="Mascher T."/>
            <person name="Medema M.H."/>
            <person name="Devos D.P."/>
            <person name="Kaster A.-K."/>
            <person name="Ovreas L."/>
            <person name="Rohde M."/>
            <person name="Galperin M.Y."/>
            <person name="Jogler C."/>
        </authorList>
    </citation>
    <scope>NUCLEOTIDE SEQUENCE [LARGE SCALE GENOMIC DNA]</scope>
    <source>
        <strain evidence="2 3">OJF2</strain>
    </source>
</reference>
<sequence length="74" mass="7928" precursor="true">MRDAKAVKLVAAALSFVGRPAAASEVVDAFEGIDGLRGAQIIDALSSLVLDGRARMIPRGELIYYDPSPTRELR</sequence>
<keyword evidence="1" id="KW-0732">Signal</keyword>
<keyword evidence="3" id="KW-1185">Reference proteome</keyword>
<proteinExistence type="predicted"/>
<dbReference type="AlphaFoldDB" id="A0A5B9W2L8"/>
<name>A0A5B9W2L8_9BACT</name>
<accession>A0A5B9W2L8</accession>
<dbReference type="KEGG" id="agv:OJF2_28200"/>
<dbReference type="RefSeq" id="WP_148594229.1">
    <property type="nucleotide sequence ID" value="NZ_CP042997.1"/>
</dbReference>
<evidence type="ECO:0000313" key="3">
    <source>
        <dbReference type="Proteomes" id="UP000324233"/>
    </source>
</evidence>
<evidence type="ECO:0000256" key="1">
    <source>
        <dbReference type="SAM" id="SignalP"/>
    </source>
</evidence>
<evidence type="ECO:0008006" key="4">
    <source>
        <dbReference type="Google" id="ProtNLM"/>
    </source>
</evidence>
<feature type="chain" id="PRO_5022710026" description="DprA winged helix domain-containing protein" evidence="1">
    <location>
        <begin position="24"/>
        <end position="74"/>
    </location>
</feature>
<dbReference type="OrthoDB" id="9772911at2"/>
<dbReference type="EMBL" id="CP042997">
    <property type="protein sequence ID" value="QEH34285.1"/>
    <property type="molecule type" value="Genomic_DNA"/>
</dbReference>
<gene>
    <name evidence="2" type="ORF">OJF2_28200</name>
</gene>
<feature type="signal peptide" evidence="1">
    <location>
        <begin position="1"/>
        <end position="23"/>
    </location>
</feature>
<organism evidence="2 3">
    <name type="scientific">Aquisphaera giovannonii</name>
    <dbReference type="NCBI Taxonomy" id="406548"/>
    <lineage>
        <taxon>Bacteria</taxon>
        <taxon>Pseudomonadati</taxon>
        <taxon>Planctomycetota</taxon>
        <taxon>Planctomycetia</taxon>
        <taxon>Isosphaerales</taxon>
        <taxon>Isosphaeraceae</taxon>
        <taxon>Aquisphaera</taxon>
    </lineage>
</organism>
<evidence type="ECO:0000313" key="2">
    <source>
        <dbReference type="EMBL" id="QEH34285.1"/>
    </source>
</evidence>
<dbReference type="Proteomes" id="UP000324233">
    <property type="component" value="Chromosome"/>
</dbReference>
<protein>
    <recommendedName>
        <fullName evidence="4">DprA winged helix domain-containing protein</fullName>
    </recommendedName>
</protein>